<comment type="caution">
    <text evidence="1">The sequence shown here is derived from an EMBL/GenBank/DDBJ whole genome shotgun (WGS) entry which is preliminary data.</text>
</comment>
<proteinExistence type="predicted"/>
<name>A0ABS3S5B8_9ACTN</name>
<evidence type="ECO:0000313" key="2">
    <source>
        <dbReference type="Proteomes" id="UP000680206"/>
    </source>
</evidence>
<protein>
    <submittedName>
        <fullName evidence="1">VOC family protein</fullName>
    </submittedName>
</protein>
<gene>
    <name evidence="1" type="ORF">J4709_42160</name>
</gene>
<dbReference type="InterPro" id="IPR029068">
    <property type="entry name" value="Glyas_Bleomycin-R_OHBP_Dase"/>
</dbReference>
<dbReference type="SUPFAM" id="SSF54593">
    <property type="entry name" value="Glyoxalase/Bleomycin resistance protein/Dihydroxybiphenyl dioxygenase"/>
    <property type="match status" value="1"/>
</dbReference>
<organism evidence="1 2">
    <name type="scientific">Actinomadura violacea</name>
    <dbReference type="NCBI Taxonomy" id="2819934"/>
    <lineage>
        <taxon>Bacteria</taxon>
        <taxon>Bacillati</taxon>
        <taxon>Actinomycetota</taxon>
        <taxon>Actinomycetes</taxon>
        <taxon>Streptosporangiales</taxon>
        <taxon>Thermomonosporaceae</taxon>
        <taxon>Actinomadura</taxon>
    </lineage>
</organism>
<evidence type="ECO:0000313" key="1">
    <source>
        <dbReference type="EMBL" id="MBO2464195.1"/>
    </source>
</evidence>
<reference evidence="1 2" key="1">
    <citation type="submission" date="2021-03" db="EMBL/GenBank/DDBJ databases">
        <title>Actinomadura violae sp. nov., isolated from lichen in Thailand.</title>
        <authorList>
            <person name="Kanchanasin P."/>
            <person name="Saeng-In P."/>
            <person name="Phongsopitanun W."/>
            <person name="Yuki M."/>
            <person name="Kudo T."/>
            <person name="Ohkuma M."/>
            <person name="Tanasupawat S."/>
        </authorList>
    </citation>
    <scope>NUCLEOTIDE SEQUENCE [LARGE SCALE GENOMIC DNA]</scope>
    <source>
        <strain evidence="1 2">LCR2-06</strain>
    </source>
</reference>
<dbReference type="Proteomes" id="UP000680206">
    <property type="component" value="Unassembled WGS sequence"/>
</dbReference>
<dbReference type="CDD" id="cd06587">
    <property type="entry name" value="VOC"/>
    <property type="match status" value="1"/>
</dbReference>
<accession>A0ABS3S5B8</accession>
<dbReference type="RefSeq" id="WP_208250587.1">
    <property type="nucleotide sequence ID" value="NZ_JAGEPF010000033.1"/>
</dbReference>
<keyword evidence="2" id="KW-1185">Reference proteome</keyword>
<sequence length="163" mass="17797">MSEFISPVPLPGPDAKPADVYHEIYPMPMFVTVPTRDLAESRDFWMRGLGFVDLFSVPGQITHLRRWAFQDVLLVPGEPAAAAPAVGVSFACVLSQLDEIAARCEELVPGCTSGPEDKPWNSVELEVVTPENARVVMTAARPLDPDGPQAGWMREMGIEVPQP</sequence>
<dbReference type="EMBL" id="JAGEPF010000033">
    <property type="protein sequence ID" value="MBO2464195.1"/>
    <property type="molecule type" value="Genomic_DNA"/>
</dbReference>
<dbReference type="Gene3D" id="3.10.180.10">
    <property type="entry name" value="2,3-Dihydroxybiphenyl 1,2-Dioxygenase, domain 1"/>
    <property type="match status" value="1"/>
</dbReference>